<keyword evidence="2" id="KW-1185">Reference proteome</keyword>
<name>A0A8J2U7D5_9GAMM</name>
<protein>
    <submittedName>
        <fullName evidence="1">Uncharacterized protein</fullName>
    </submittedName>
</protein>
<comment type="caution">
    <text evidence="1">The sequence shown here is derived from an EMBL/GenBank/DDBJ whole genome shotgun (WGS) entry which is preliminary data.</text>
</comment>
<gene>
    <name evidence="1" type="ORF">GCM10011369_27190</name>
</gene>
<evidence type="ECO:0000313" key="1">
    <source>
        <dbReference type="EMBL" id="GGA83743.1"/>
    </source>
</evidence>
<accession>A0A8J2U7D5</accession>
<dbReference type="OrthoDB" id="596204at2"/>
<dbReference type="AlphaFoldDB" id="A0A8J2U7D5"/>
<proteinExistence type="predicted"/>
<dbReference type="Proteomes" id="UP000619743">
    <property type="component" value="Unassembled WGS sequence"/>
</dbReference>
<evidence type="ECO:0000313" key="2">
    <source>
        <dbReference type="Proteomes" id="UP000619743"/>
    </source>
</evidence>
<sequence>MTSIHRSLEKVAQQYTVFVDDQVLTDQQLNSLSTYLDDHNRLTRTTLTGVGIVEGMNLSLQDDRLLLTRGLAITGDGDLLVNVNSSRFNRIKKYPEQAPNYEPFRHDGERIQLWQLVSEDSKDDDAAPLMDKIDDLAEWLFVLFAETYIDQPSLCTGTNCDNSSSTYTSETRLLATPAKYANQLLADFPVNHLELDALTRSYLPTITISPSLSTQSEWFDAIRNAANVVVTELKQNFSICWKVMQPLLQRHIDGNPTTGWVNRLTAIESKAASETLRLQYYYEFLQDLSLTWNNLLDALALAAPGELMSPGAGAKHLLLGYLSFDNNDGPVPTDATSNSDNPRSGFCPSPALRPDGLEQVKFLLNKLSALLNQFGWGHISSLRITPSSASQPSVPGYYHPRVFQHWDLTANKCQRNRYLLGYHAGQNRPLGGADKPLLRNQQGVDFYRIEGVLGKNYTSTTSALRKLIRQHQLPFNVTGVLIEGSYRQVLGPIVRPANGLRDFEYLLRRDLSDQLADVSIFSKNFRDEVIRQADNDTIRDGDVSDVKGLANQRHELIHRVAKNSVSLLKKPTLNTQERASLNSDIADLVQTSGLFKNDLAKVSTTHFPTQFDQLIGNRTPFWLDWLDRINNEQDKQQAEQHLLSKFVDRHPGLQHSGGVPAGGTFVMVYNNSGNVVGSGHLCHYIEPVEEQVVTPELPKFDPPFQAIPIPGIQVQPSLELSFERKFNDFNQTVETQIADKFQFQTVYADALQNSLGIVRDLYVADSSSPVIDNPIGDVFAEALANNMVALETQIATYDDRMKVASSDQEKAKWQDKKAKAQESMAESIVELADYSATETSMAGTNSNVAVARIIARSAALEGNTAAIAKLTSGIAELNDSPVKTNLAANFGGRFGGL</sequence>
<dbReference type="RefSeq" id="WP_087506621.1">
    <property type="nucleotide sequence ID" value="NZ_BMDX01000015.1"/>
</dbReference>
<reference evidence="2" key="1">
    <citation type="journal article" date="2019" name="Int. J. Syst. Evol. Microbiol.">
        <title>The Global Catalogue of Microorganisms (GCM) 10K type strain sequencing project: providing services to taxonomists for standard genome sequencing and annotation.</title>
        <authorList>
            <consortium name="The Broad Institute Genomics Platform"/>
            <consortium name="The Broad Institute Genome Sequencing Center for Infectious Disease"/>
            <person name="Wu L."/>
            <person name="Ma J."/>
        </authorList>
    </citation>
    <scope>NUCLEOTIDE SEQUENCE [LARGE SCALE GENOMIC DNA]</scope>
    <source>
        <strain evidence="2">CGMCC 1.10130</strain>
    </source>
</reference>
<dbReference type="EMBL" id="BMDX01000015">
    <property type="protein sequence ID" value="GGA83743.1"/>
    <property type="molecule type" value="Genomic_DNA"/>
</dbReference>
<organism evidence="1 2">
    <name type="scientific">Neiella marina</name>
    <dbReference type="NCBI Taxonomy" id="508461"/>
    <lineage>
        <taxon>Bacteria</taxon>
        <taxon>Pseudomonadati</taxon>
        <taxon>Pseudomonadota</taxon>
        <taxon>Gammaproteobacteria</taxon>
        <taxon>Alteromonadales</taxon>
        <taxon>Echinimonadaceae</taxon>
        <taxon>Neiella</taxon>
    </lineage>
</organism>